<name>A0A3P3W5A6_9FLAO</name>
<protein>
    <submittedName>
        <fullName evidence="1">Uncharacterized protein</fullName>
    </submittedName>
</protein>
<organism evidence="1 2">
    <name type="scientific">Paenimyroides tangerinum</name>
    <dbReference type="NCBI Taxonomy" id="2488728"/>
    <lineage>
        <taxon>Bacteria</taxon>
        <taxon>Pseudomonadati</taxon>
        <taxon>Bacteroidota</taxon>
        <taxon>Flavobacteriia</taxon>
        <taxon>Flavobacteriales</taxon>
        <taxon>Flavobacteriaceae</taxon>
        <taxon>Paenimyroides</taxon>
    </lineage>
</organism>
<dbReference type="RefSeq" id="WP_125019133.1">
    <property type="nucleotide sequence ID" value="NZ_RQVQ01000018.1"/>
</dbReference>
<gene>
    <name evidence="1" type="ORF">EG240_09365</name>
</gene>
<evidence type="ECO:0000313" key="2">
    <source>
        <dbReference type="Proteomes" id="UP000275719"/>
    </source>
</evidence>
<keyword evidence="2" id="KW-1185">Reference proteome</keyword>
<comment type="caution">
    <text evidence="1">The sequence shown here is derived from an EMBL/GenBank/DDBJ whole genome shotgun (WGS) entry which is preliminary data.</text>
</comment>
<dbReference type="AlphaFoldDB" id="A0A3P3W5A6"/>
<reference evidence="1 2" key="1">
    <citation type="submission" date="2018-11" db="EMBL/GenBank/DDBJ databases">
        <title>Flavobacterium sp. nov., YIM 102701-2 draft genome.</title>
        <authorList>
            <person name="Li G."/>
            <person name="Jiang Y."/>
        </authorList>
    </citation>
    <scope>NUCLEOTIDE SEQUENCE [LARGE SCALE GENOMIC DNA]</scope>
    <source>
        <strain evidence="1 2">YIM 102701-2</strain>
    </source>
</reference>
<dbReference type="Proteomes" id="UP000275719">
    <property type="component" value="Unassembled WGS sequence"/>
</dbReference>
<dbReference type="OrthoDB" id="1439845at2"/>
<sequence length="204" mass="23685">MKQINLISILFLVSFSVFGQEKLIKDLDFDGIDDSVYYDENSYTVICKLSTQKFKPIVNDLIETYGNGIYVTDAKNGFYINISWMRSGISSQFRYNKKTKKMQLIGMSRYEFGNAANDGSGESSVNLLTGEYIGNWNFYDHLANNEEGELIKIPTIKTKMKFIEINLEDFSDGTFFDFSDRCSTLYYKEKERILKEQEHNINEE</sequence>
<evidence type="ECO:0000313" key="1">
    <source>
        <dbReference type="EMBL" id="RRJ90305.1"/>
    </source>
</evidence>
<dbReference type="EMBL" id="RQVQ01000018">
    <property type="protein sequence ID" value="RRJ90305.1"/>
    <property type="molecule type" value="Genomic_DNA"/>
</dbReference>
<accession>A0A3P3W5A6</accession>
<proteinExistence type="predicted"/>